<accession>A0A7L1GJB4</accession>
<dbReference type="Proteomes" id="UP000557230">
    <property type="component" value="Unassembled WGS sequence"/>
</dbReference>
<dbReference type="EMBL" id="VXBD01008602">
    <property type="protein sequence ID" value="NXN13835.1"/>
    <property type="molecule type" value="Genomic_DNA"/>
</dbReference>
<evidence type="ECO:0000313" key="7">
    <source>
        <dbReference type="EMBL" id="NXN13835.1"/>
    </source>
</evidence>
<dbReference type="SUPFAM" id="SSF69179">
    <property type="entry name" value="Integrin domains"/>
    <property type="match status" value="1"/>
</dbReference>
<feature type="domain" description="Integrin alpha first immunoglubulin-like" evidence="6">
    <location>
        <begin position="11"/>
        <end position="85"/>
    </location>
</feature>
<evidence type="ECO:0000256" key="3">
    <source>
        <dbReference type="ARBA" id="ARBA00023136"/>
    </source>
</evidence>
<evidence type="ECO:0000256" key="1">
    <source>
        <dbReference type="ARBA" id="ARBA00004479"/>
    </source>
</evidence>
<evidence type="ECO:0000313" key="8">
    <source>
        <dbReference type="Proteomes" id="UP000557230"/>
    </source>
</evidence>
<reference evidence="7 8" key="1">
    <citation type="submission" date="2019-09" db="EMBL/GenBank/DDBJ databases">
        <title>Bird 10,000 Genomes (B10K) Project - Family phase.</title>
        <authorList>
            <person name="Zhang G."/>
        </authorList>
    </citation>
    <scope>NUCLEOTIDE SEQUENCE [LARGE SCALE GENOMIC DNA]</scope>
    <source>
        <strain evidence="7">B10K-DU-001-78</strain>
        <tissue evidence="7">Muscle</tissue>
    </source>
</reference>
<dbReference type="Pfam" id="PF08441">
    <property type="entry name" value="Integrin_A_Ig_1"/>
    <property type="match status" value="1"/>
</dbReference>
<comment type="subcellular location">
    <subcellularLocation>
        <location evidence="1">Membrane</location>
        <topology evidence="1">Single-pass type I membrane protein</topology>
    </subcellularLocation>
</comment>
<keyword evidence="3" id="KW-0472">Membrane</keyword>
<dbReference type="InterPro" id="IPR013649">
    <property type="entry name" value="Integrin_alpha_Ig-like_1"/>
</dbReference>
<dbReference type="GO" id="GO:0016020">
    <property type="term" value="C:membrane"/>
    <property type="evidence" value="ECO:0007669"/>
    <property type="project" value="UniProtKB-SubCell"/>
</dbReference>
<dbReference type="GO" id="GO:0007229">
    <property type="term" value="P:integrin-mediated signaling pathway"/>
    <property type="evidence" value="ECO:0007669"/>
    <property type="project" value="UniProtKB-KW"/>
</dbReference>
<comment type="caution">
    <text evidence="7">The sequence shown here is derived from an EMBL/GenBank/DDBJ whole genome shotgun (WGS) entry which is preliminary data.</text>
</comment>
<dbReference type="InterPro" id="IPR032695">
    <property type="entry name" value="Integrin_dom_sf"/>
</dbReference>
<feature type="non-terminal residue" evidence="7">
    <location>
        <position position="85"/>
    </location>
</feature>
<name>A0A7L1GJB4_9PICI</name>
<evidence type="ECO:0000259" key="6">
    <source>
        <dbReference type="Pfam" id="PF08441"/>
    </source>
</evidence>
<organism evidence="7 8">
    <name type="scientific">Indicator maculatus</name>
    <name type="common">spotted honeyguide</name>
    <dbReference type="NCBI Taxonomy" id="545262"/>
    <lineage>
        <taxon>Eukaryota</taxon>
        <taxon>Metazoa</taxon>
        <taxon>Chordata</taxon>
        <taxon>Craniata</taxon>
        <taxon>Vertebrata</taxon>
        <taxon>Euteleostomi</taxon>
        <taxon>Archelosauria</taxon>
        <taxon>Archosauria</taxon>
        <taxon>Dinosauria</taxon>
        <taxon>Saurischia</taxon>
        <taxon>Theropoda</taxon>
        <taxon>Coelurosauria</taxon>
        <taxon>Aves</taxon>
        <taxon>Neognathae</taxon>
        <taxon>Neoaves</taxon>
        <taxon>Telluraves</taxon>
        <taxon>Coraciimorphae</taxon>
        <taxon>Piciformes</taxon>
        <taxon>Indicatoridae</taxon>
        <taxon>Indicator</taxon>
    </lineage>
</organism>
<sequence length="85" mass="9445">SLAPCPPSPPVLEYVFDADTERRRLGHAPRGAFLGRRPSDPEHQFSGRVELPQQHARACGSATFRLHDSIRDKLRPIALTLAYGI</sequence>
<keyword evidence="8" id="KW-1185">Reference proteome</keyword>
<evidence type="ECO:0000256" key="2">
    <source>
        <dbReference type="ARBA" id="ARBA00023037"/>
    </source>
</evidence>
<feature type="region of interest" description="Disordered" evidence="5">
    <location>
        <begin position="28"/>
        <end position="52"/>
    </location>
</feature>
<dbReference type="Gene3D" id="2.60.40.1460">
    <property type="entry name" value="Integrin domains. Chain A, domain 2"/>
    <property type="match status" value="1"/>
</dbReference>
<dbReference type="OrthoDB" id="9393049at2759"/>
<gene>
    <name evidence="7" type="primary">Itga7_1</name>
    <name evidence="7" type="ORF">INDMAC_R15016</name>
</gene>
<dbReference type="AlphaFoldDB" id="A0A7L1GJB4"/>
<protein>
    <submittedName>
        <fullName evidence="7">ITA7 protein</fullName>
    </submittedName>
</protein>
<proteinExistence type="predicted"/>
<keyword evidence="2" id="KW-0401">Integrin</keyword>
<evidence type="ECO:0000256" key="4">
    <source>
        <dbReference type="ARBA" id="ARBA00023180"/>
    </source>
</evidence>
<feature type="non-terminal residue" evidence="7">
    <location>
        <position position="1"/>
    </location>
</feature>
<keyword evidence="4" id="KW-0325">Glycoprotein</keyword>
<evidence type="ECO:0000256" key="5">
    <source>
        <dbReference type="SAM" id="MobiDB-lite"/>
    </source>
</evidence>